<dbReference type="GO" id="GO:0016787">
    <property type="term" value="F:hydrolase activity"/>
    <property type="evidence" value="ECO:0007669"/>
    <property type="project" value="UniProtKB-KW"/>
</dbReference>
<accession>A0ABW5RCD7</accession>
<evidence type="ECO:0000259" key="5">
    <source>
        <dbReference type="PROSITE" id="PS51764"/>
    </source>
</evidence>
<dbReference type="EMBL" id="JBHUMM010000043">
    <property type="protein sequence ID" value="MFD2672730.1"/>
    <property type="molecule type" value="Genomic_DNA"/>
</dbReference>
<dbReference type="Gene3D" id="2.160.20.10">
    <property type="entry name" value="Single-stranded right-handed beta-helix, Pectin lyase-like"/>
    <property type="match status" value="1"/>
</dbReference>
<comment type="caution">
    <text evidence="7">The sequence shown here is derived from an EMBL/GenBank/DDBJ whole genome shotgun (WGS) entry which is preliminary data.</text>
</comment>
<dbReference type="Pfam" id="PF02156">
    <property type="entry name" value="Glyco_hydro_26"/>
    <property type="match status" value="1"/>
</dbReference>
<dbReference type="SUPFAM" id="SSF51445">
    <property type="entry name" value="(Trans)glycosidases"/>
    <property type="match status" value="1"/>
</dbReference>
<evidence type="ECO:0000313" key="8">
    <source>
        <dbReference type="Proteomes" id="UP001597497"/>
    </source>
</evidence>
<evidence type="ECO:0000259" key="6">
    <source>
        <dbReference type="PROSITE" id="PS51820"/>
    </source>
</evidence>
<organism evidence="7 8">
    <name type="scientific">Marinicrinis sediminis</name>
    <dbReference type="NCBI Taxonomy" id="1652465"/>
    <lineage>
        <taxon>Bacteria</taxon>
        <taxon>Bacillati</taxon>
        <taxon>Bacillota</taxon>
        <taxon>Bacilli</taxon>
        <taxon>Bacillales</taxon>
        <taxon>Paenibacillaceae</taxon>
    </lineage>
</organism>
<evidence type="ECO:0000256" key="1">
    <source>
        <dbReference type="ARBA" id="ARBA00007754"/>
    </source>
</evidence>
<keyword evidence="2 4" id="KW-0378">Hydrolase</keyword>
<dbReference type="SUPFAM" id="SSF56988">
    <property type="entry name" value="Anthrax protective antigen"/>
    <property type="match status" value="1"/>
</dbReference>
<evidence type="ECO:0000256" key="3">
    <source>
        <dbReference type="ARBA" id="ARBA00023295"/>
    </source>
</evidence>
<dbReference type="RefSeq" id="WP_379930294.1">
    <property type="nucleotide sequence ID" value="NZ_JBHUMM010000043.1"/>
</dbReference>
<gene>
    <name evidence="7" type="ORF">ACFSUC_14275</name>
</gene>
<protein>
    <submittedName>
        <fullName evidence="7">Glycosyl hydrolase</fullName>
    </submittedName>
</protein>
<evidence type="ECO:0000256" key="2">
    <source>
        <dbReference type="ARBA" id="ARBA00022801"/>
    </source>
</evidence>
<dbReference type="Pfam" id="PF12708">
    <property type="entry name" value="Pect-lyase_RHGA_epim"/>
    <property type="match status" value="1"/>
</dbReference>
<dbReference type="Gene3D" id="3.20.20.80">
    <property type="entry name" value="Glycosidases"/>
    <property type="match status" value="1"/>
</dbReference>
<dbReference type="SUPFAM" id="SSF51126">
    <property type="entry name" value="Pectin lyase-like"/>
    <property type="match status" value="1"/>
</dbReference>
<dbReference type="PANTHER" id="PTHR40079:SF4">
    <property type="entry name" value="GH26 DOMAIN-CONTAINING PROTEIN-RELATED"/>
    <property type="match status" value="1"/>
</dbReference>
<dbReference type="Gene3D" id="3.90.182.10">
    <property type="entry name" value="Toxin - Anthrax Protective Antigen,domain 1"/>
    <property type="match status" value="1"/>
</dbReference>
<keyword evidence="8" id="KW-1185">Reference proteome</keyword>
<dbReference type="Proteomes" id="UP001597497">
    <property type="component" value="Unassembled WGS sequence"/>
</dbReference>
<dbReference type="SMART" id="SM00758">
    <property type="entry name" value="PA14"/>
    <property type="match status" value="1"/>
</dbReference>
<sequence>MSFYPVSPDATPESVAMYVRIQQSSQLLTGQHDYLEDPNKYVQHIQDRTGHWPVVHGFELGGITGQSPQLLDSQRNQVIQAALAWGENGGIPLFTWHMPFPGSANEWSQVQRQTSHQEFEQVITSGTNLHASFIKELDHIALLFSKLQEKSISLVWRPFHEMNGGWFWWGKQRAFAALWDIMFKRFTKTHRLGNLLWMWCPHAPNAYTTEQPTDLPASYQIDMYGLDIYNGEFLQSHYDHIQSYAQGKPIAIGECDKLPSPESITATQPAWKWFMGWGKLVEEANSNETIQAVYAHPSTRHLQEWKAFSASHGLRGAYYRDLTFTDLAFSRVDPIIRFDWKQRSPHHSMGSDQFSVRWTGSLLPRYSEIYTFYVASDDGVRLWVDDQLIYDRWQNQSIQEGKGIIRLQANVWVPIKLEYFDNTGDARVYLRWSSPSQSKEIIPSMYLTPSKTSDPPGPDKPTYAEIKQQLQQLSLEIGNPEQLRTEQKNSLVDAINEIVQLLQALLEAGDRQQVMLNARTFGATPLEEQQGFDSTSALNEAIQASIKLGKPLYIPPGTYRLSSTLYANGKQVMIIGSGAATTKLIMDDSSKSDGILIGDDQPSGVRPSGYIKNLSIQGTKPRPTGFKAAVKINAMRHFEVKNVYVDHYDIGFDLIHNCYGSSFFMARTWAGVNVGVNLRTGVESGNDIQFYNCWFIGNIAAVHVSNDSGGFQFWGGQMSAGWYESQDDDLRGVITLGKDYISGRTGGVGNFSVEGVDIEGFKHCWAIRCYDTVKATFKGVGMQPNDPSHPAIGVLKNSHMNQSRINFERFQANGNYSSPALIVIDKAYSLASIQELNCGYGGSIQGKGVSGGSMLVQSKINIGQSLFREDWSNQLLLGNVWIREKEGKLERSLDWGASWQELTL</sequence>
<dbReference type="PANTHER" id="PTHR40079">
    <property type="entry name" value="MANNAN ENDO-1,4-BETA-MANNOSIDASE E-RELATED"/>
    <property type="match status" value="1"/>
</dbReference>
<dbReference type="InterPro" id="IPR011050">
    <property type="entry name" value="Pectin_lyase_fold/virulence"/>
</dbReference>
<feature type="active site" description="Proton donor" evidence="4">
    <location>
        <position position="161"/>
    </location>
</feature>
<reference evidence="8" key="1">
    <citation type="journal article" date="2019" name="Int. J. Syst. Evol. Microbiol.">
        <title>The Global Catalogue of Microorganisms (GCM) 10K type strain sequencing project: providing services to taxonomists for standard genome sequencing and annotation.</title>
        <authorList>
            <consortium name="The Broad Institute Genomics Platform"/>
            <consortium name="The Broad Institute Genome Sequencing Center for Infectious Disease"/>
            <person name="Wu L."/>
            <person name="Ma J."/>
        </authorList>
    </citation>
    <scope>NUCLEOTIDE SEQUENCE [LARGE SCALE GENOMIC DNA]</scope>
    <source>
        <strain evidence="8">KCTC 33676</strain>
    </source>
</reference>
<dbReference type="InterPro" id="IPR024535">
    <property type="entry name" value="RHGA/B-epi-like_pectate_lyase"/>
</dbReference>
<proteinExistence type="inferred from homology"/>
<comment type="similarity">
    <text evidence="1 4">Belongs to the glycosyl hydrolase 26 family.</text>
</comment>
<dbReference type="InterPro" id="IPR037524">
    <property type="entry name" value="PA14/GLEYA"/>
</dbReference>
<keyword evidence="3 4" id="KW-0326">Glycosidase</keyword>
<dbReference type="Pfam" id="PF07691">
    <property type="entry name" value="PA14"/>
    <property type="match status" value="1"/>
</dbReference>
<feature type="active site" description="Nucleophile" evidence="4">
    <location>
        <position position="254"/>
    </location>
</feature>
<evidence type="ECO:0000313" key="7">
    <source>
        <dbReference type="EMBL" id="MFD2672730.1"/>
    </source>
</evidence>
<dbReference type="InterPro" id="IPR000805">
    <property type="entry name" value="Glyco_hydro_26"/>
</dbReference>
<dbReference type="PROSITE" id="PS51764">
    <property type="entry name" value="GH26"/>
    <property type="match status" value="1"/>
</dbReference>
<dbReference type="PRINTS" id="PR00739">
    <property type="entry name" value="GLHYDRLASE26"/>
</dbReference>
<evidence type="ECO:0000256" key="4">
    <source>
        <dbReference type="PROSITE-ProRule" id="PRU01100"/>
    </source>
</evidence>
<dbReference type="InterPro" id="IPR011658">
    <property type="entry name" value="PA14_dom"/>
</dbReference>
<dbReference type="InterPro" id="IPR022790">
    <property type="entry name" value="GH26_dom"/>
</dbReference>
<dbReference type="PROSITE" id="PS51820">
    <property type="entry name" value="PA14"/>
    <property type="match status" value="1"/>
</dbReference>
<feature type="domain" description="PA14" evidence="6">
    <location>
        <begin position="309"/>
        <end position="446"/>
    </location>
</feature>
<dbReference type="InterPro" id="IPR017853">
    <property type="entry name" value="GH"/>
</dbReference>
<name>A0ABW5RCD7_9BACL</name>
<dbReference type="InterPro" id="IPR012334">
    <property type="entry name" value="Pectin_lyas_fold"/>
</dbReference>
<feature type="domain" description="GH26" evidence="5">
    <location>
        <begin position="10"/>
        <end position="303"/>
    </location>
</feature>